<evidence type="ECO:0000313" key="2">
    <source>
        <dbReference type="Proteomes" id="UP000717364"/>
    </source>
</evidence>
<proteinExistence type="predicted"/>
<dbReference type="EMBL" id="JADOES010000030">
    <property type="protein sequence ID" value="MBT9316667.1"/>
    <property type="molecule type" value="Genomic_DNA"/>
</dbReference>
<name>A0A947DGK1_9CYAN</name>
<accession>A0A947DGK1</accession>
<evidence type="ECO:0000313" key="1">
    <source>
        <dbReference type="EMBL" id="MBT9316667.1"/>
    </source>
</evidence>
<comment type="caution">
    <text evidence="1">The sequence shown here is derived from an EMBL/GenBank/DDBJ whole genome shotgun (WGS) entry which is preliminary data.</text>
</comment>
<dbReference type="AlphaFoldDB" id="A0A947DGK1"/>
<dbReference type="Proteomes" id="UP000717364">
    <property type="component" value="Unassembled WGS sequence"/>
</dbReference>
<reference evidence="1" key="2">
    <citation type="journal article" date="2021" name="Mar. Drugs">
        <title>Genome Reduction and Secondary Metabolism of the Marine Sponge-Associated Cyanobacterium Leptothoe.</title>
        <authorList>
            <person name="Konstantinou D."/>
            <person name="Popin R.V."/>
            <person name="Fewer D.P."/>
            <person name="Sivonen K."/>
            <person name="Gkelis S."/>
        </authorList>
    </citation>
    <scope>NUCLEOTIDE SEQUENCE</scope>
    <source>
        <strain evidence="1">TAU-MAC 1115</strain>
    </source>
</reference>
<dbReference type="RefSeq" id="WP_215609732.1">
    <property type="nucleotide sequence ID" value="NZ_JADOES010000030.1"/>
</dbReference>
<reference evidence="1" key="1">
    <citation type="submission" date="2020-11" db="EMBL/GenBank/DDBJ databases">
        <authorList>
            <person name="Konstantinou D."/>
            <person name="Gkelis S."/>
            <person name="Popin R."/>
            <person name="Fewer D."/>
            <person name="Sivonen K."/>
        </authorList>
    </citation>
    <scope>NUCLEOTIDE SEQUENCE</scope>
    <source>
        <strain evidence="1">TAU-MAC 1115</strain>
    </source>
</reference>
<protein>
    <submittedName>
        <fullName evidence="1">Uncharacterized protein</fullName>
    </submittedName>
</protein>
<gene>
    <name evidence="1" type="ORF">IXB50_14660</name>
</gene>
<keyword evidence="2" id="KW-1185">Reference proteome</keyword>
<sequence length="75" mass="8160">MDEPSLASLVTTVGGTAVAGFALTLQPEADELAGMAAQVLADPIMFRKLCDRVHELLQADLRYQRERAQGYGRIL</sequence>
<organism evidence="1 2">
    <name type="scientific">Leptothoe spongobia TAU-MAC 1115</name>
    <dbReference type="NCBI Taxonomy" id="1967444"/>
    <lineage>
        <taxon>Bacteria</taxon>
        <taxon>Bacillati</taxon>
        <taxon>Cyanobacteriota</taxon>
        <taxon>Cyanophyceae</taxon>
        <taxon>Nodosilineales</taxon>
        <taxon>Cymatolegaceae</taxon>
        <taxon>Leptothoe</taxon>
        <taxon>Leptothoe spongobia</taxon>
    </lineage>
</organism>